<sequence length="99" mass="11510">MFAARDVRRRRCAPQEMCTAGCATQDVCRRMCFICFKMKRTVVELYSEELTRYDTVSLEEKMSAWESKAAGPVWRSQGGEDRRTVHELRSDPANERSHC</sequence>
<feature type="compositionally biased region" description="Basic and acidic residues" evidence="1">
    <location>
        <begin position="78"/>
        <end position="99"/>
    </location>
</feature>
<keyword evidence="3" id="KW-1185">Reference proteome</keyword>
<evidence type="ECO:0000313" key="3">
    <source>
        <dbReference type="Proteomes" id="UP001153269"/>
    </source>
</evidence>
<name>A0A9N7UQG3_PLEPL</name>
<dbReference type="AlphaFoldDB" id="A0A9N7UQG3"/>
<dbReference type="Proteomes" id="UP001153269">
    <property type="component" value="Unassembled WGS sequence"/>
</dbReference>
<gene>
    <name evidence="2" type="ORF">PLEPLA_LOCUS23207</name>
</gene>
<evidence type="ECO:0000313" key="2">
    <source>
        <dbReference type="EMBL" id="CAB1435113.1"/>
    </source>
</evidence>
<protein>
    <submittedName>
        <fullName evidence="2">Uncharacterized protein</fullName>
    </submittedName>
</protein>
<comment type="caution">
    <text evidence="2">The sequence shown here is derived from an EMBL/GenBank/DDBJ whole genome shotgun (WGS) entry which is preliminary data.</text>
</comment>
<accession>A0A9N7UQG3</accession>
<evidence type="ECO:0000256" key="1">
    <source>
        <dbReference type="SAM" id="MobiDB-lite"/>
    </source>
</evidence>
<proteinExistence type="predicted"/>
<organism evidence="2 3">
    <name type="scientific">Pleuronectes platessa</name>
    <name type="common">European plaice</name>
    <dbReference type="NCBI Taxonomy" id="8262"/>
    <lineage>
        <taxon>Eukaryota</taxon>
        <taxon>Metazoa</taxon>
        <taxon>Chordata</taxon>
        <taxon>Craniata</taxon>
        <taxon>Vertebrata</taxon>
        <taxon>Euteleostomi</taxon>
        <taxon>Actinopterygii</taxon>
        <taxon>Neopterygii</taxon>
        <taxon>Teleostei</taxon>
        <taxon>Neoteleostei</taxon>
        <taxon>Acanthomorphata</taxon>
        <taxon>Carangaria</taxon>
        <taxon>Pleuronectiformes</taxon>
        <taxon>Pleuronectoidei</taxon>
        <taxon>Pleuronectidae</taxon>
        <taxon>Pleuronectes</taxon>
    </lineage>
</organism>
<reference evidence="2" key="1">
    <citation type="submission" date="2020-03" db="EMBL/GenBank/DDBJ databases">
        <authorList>
            <person name="Weist P."/>
        </authorList>
    </citation>
    <scope>NUCLEOTIDE SEQUENCE</scope>
</reference>
<feature type="region of interest" description="Disordered" evidence="1">
    <location>
        <begin position="67"/>
        <end position="99"/>
    </location>
</feature>
<dbReference type="EMBL" id="CADEAL010001735">
    <property type="protein sequence ID" value="CAB1435113.1"/>
    <property type="molecule type" value="Genomic_DNA"/>
</dbReference>